<keyword evidence="5" id="KW-0723">Serine/threonine-protein kinase</keyword>
<gene>
    <name evidence="28" type="primary">LOC103653760</name>
    <name evidence="27" type="ORF">ZEAMMB73_Zm00001d051083</name>
</gene>
<dbReference type="Gene3D" id="3.30.200.20">
    <property type="entry name" value="Phosphorylase Kinase, domain 1"/>
    <property type="match status" value="1"/>
</dbReference>
<dbReference type="Gramene" id="Zm00001eb184640_T001">
    <property type="protein sequence ID" value="Zm00001eb184640_P001"/>
    <property type="gene ID" value="Zm00001eb184640"/>
</dbReference>
<dbReference type="PaxDb" id="4577-GRMZM2G433684_P01"/>
<evidence type="ECO:0000313" key="29">
    <source>
        <dbReference type="Proteomes" id="UP000007305"/>
    </source>
</evidence>
<dbReference type="GO" id="GO:0005524">
    <property type="term" value="F:ATP binding"/>
    <property type="evidence" value="ECO:0007669"/>
    <property type="project" value="UniProtKB-UniRule"/>
</dbReference>
<keyword evidence="4" id="KW-1003">Cell membrane</keyword>
<feature type="domain" description="Protein kinase" evidence="26">
    <location>
        <begin position="77"/>
        <end position="376"/>
    </location>
</feature>
<dbReference type="OMA" id="MSIGECK"/>
<evidence type="ECO:0000256" key="5">
    <source>
        <dbReference type="ARBA" id="ARBA00022527"/>
    </source>
</evidence>
<dbReference type="KEGG" id="zma:103653760"/>
<evidence type="ECO:0000256" key="9">
    <source>
        <dbReference type="ARBA" id="ARBA00022692"/>
    </source>
</evidence>
<dbReference type="Pfam" id="PF07714">
    <property type="entry name" value="PK_Tyr_Ser-Thr"/>
    <property type="match status" value="1"/>
</dbReference>
<evidence type="ECO:0000256" key="4">
    <source>
        <dbReference type="ARBA" id="ARBA00022475"/>
    </source>
</evidence>
<feature type="binding site" evidence="24">
    <location>
        <position position="106"/>
    </location>
    <ligand>
        <name>ATP</name>
        <dbReference type="ChEBI" id="CHEBI:30616"/>
    </ligand>
</feature>
<evidence type="ECO:0000256" key="10">
    <source>
        <dbReference type="ARBA" id="ARBA00022729"/>
    </source>
</evidence>
<evidence type="ECO:0000256" key="12">
    <source>
        <dbReference type="ARBA" id="ARBA00022741"/>
    </source>
</evidence>
<evidence type="ECO:0000256" key="20">
    <source>
        <dbReference type="ARBA" id="ARBA00048679"/>
    </source>
</evidence>
<evidence type="ECO:0000259" key="26">
    <source>
        <dbReference type="PROSITE" id="PS50011"/>
    </source>
</evidence>
<keyword evidence="7" id="KW-0433">Leucine-rich repeat</keyword>
<keyword evidence="12 24" id="KW-0547">Nucleotide-binding</keyword>
<dbReference type="AlphaFoldDB" id="K7U621"/>
<evidence type="ECO:0000256" key="25">
    <source>
        <dbReference type="SAM" id="Phobius"/>
    </source>
</evidence>
<evidence type="ECO:0000256" key="3">
    <source>
        <dbReference type="ARBA" id="ARBA00012513"/>
    </source>
</evidence>
<dbReference type="SUPFAM" id="SSF56112">
    <property type="entry name" value="Protein kinase-like (PK-like)"/>
    <property type="match status" value="1"/>
</dbReference>
<keyword evidence="11" id="KW-0677">Repeat</keyword>
<evidence type="ECO:0000256" key="14">
    <source>
        <dbReference type="ARBA" id="ARBA00022840"/>
    </source>
</evidence>
<dbReference type="PANTHER" id="PTHR48055">
    <property type="entry name" value="LEUCINE-RICH REPEAT RECEPTOR PROTEIN KINASE EMS1"/>
    <property type="match status" value="1"/>
</dbReference>
<dbReference type="STRING" id="4577.K7U621"/>
<keyword evidence="13 27" id="KW-0418">Kinase</keyword>
<proteinExistence type="predicted"/>
<evidence type="ECO:0000256" key="8">
    <source>
        <dbReference type="ARBA" id="ARBA00022679"/>
    </source>
</evidence>
<reference evidence="27" key="2">
    <citation type="submission" date="2015-12" db="EMBL/GenBank/DDBJ databases">
        <title>Update maize B73 reference genome by single molecule sequencing technologies.</title>
        <authorList>
            <consortium name="Maize Genome Sequencing Project"/>
            <person name="Ware D."/>
        </authorList>
    </citation>
    <scope>NUCLEOTIDE SEQUENCE</scope>
    <source>
        <tissue evidence="27">Seedling</tissue>
    </source>
</reference>
<dbReference type="InterPro" id="IPR017441">
    <property type="entry name" value="Protein_kinase_ATP_BS"/>
</dbReference>
<evidence type="ECO:0000256" key="22">
    <source>
        <dbReference type="ARBA" id="ARBA00056628"/>
    </source>
</evidence>
<accession>K7U621</accession>
<keyword evidence="9 25" id="KW-0812">Transmembrane</keyword>
<evidence type="ECO:0000256" key="17">
    <source>
        <dbReference type="ARBA" id="ARBA00023170"/>
    </source>
</evidence>
<comment type="catalytic activity">
    <reaction evidence="20">
        <text>L-seryl-[protein] + ATP = O-phospho-L-seryl-[protein] + ADP + H(+)</text>
        <dbReference type="Rhea" id="RHEA:17989"/>
        <dbReference type="Rhea" id="RHEA-COMP:9863"/>
        <dbReference type="Rhea" id="RHEA-COMP:11604"/>
        <dbReference type="ChEBI" id="CHEBI:15378"/>
        <dbReference type="ChEBI" id="CHEBI:29999"/>
        <dbReference type="ChEBI" id="CHEBI:30616"/>
        <dbReference type="ChEBI" id="CHEBI:83421"/>
        <dbReference type="ChEBI" id="CHEBI:456216"/>
        <dbReference type="EC" id="2.7.11.1"/>
    </reaction>
</comment>
<keyword evidence="15 25" id="KW-1133">Transmembrane helix</keyword>
<dbReference type="GO" id="GO:0005789">
    <property type="term" value="C:endoplasmic reticulum membrane"/>
    <property type="evidence" value="ECO:0007669"/>
    <property type="project" value="UniProtKB-SubCell"/>
</dbReference>
<dbReference type="InterPro" id="IPR011009">
    <property type="entry name" value="Kinase-like_dom_sf"/>
</dbReference>
<protein>
    <recommendedName>
        <fullName evidence="23">Receptor kinase-like protein Xa21</fullName>
        <ecNumber evidence="3">2.7.11.1</ecNumber>
    </recommendedName>
</protein>
<evidence type="ECO:0000256" key="2">
    <source>
        <dbReference type="ARBA" id="ARBA00004389"/>
    </source>
</evidence>
<dbReference type="Proteomes" id="UP000007305">
    <property type="component" value="Chromosome 4"/>
</dbReference>
<dbReference type="FunFam" id="1.10.510.10:FF:000358">
    <property type="entry name" value="Putative leucine-rich repeat receptor-like serine/threonine-protein kinase"/>
    <property type="match status" value="1"/>
</dbReference>
<dbReference type="OrthoDB" id="676979at2759"/>
<dbReference type="PROSITE" id="PS00107">
    <property type="entry name" value="PROTEIN_KINASE_ATP"/>
    <property type="match status" value="1"/>
</dbReference>
<dbReference type="Gene3D" id="1.10.510.10">
    <property type="entry name" value="Transferase(Phosphotransferase) domain 1"/>
    <property type="match status" value="1"/>
</dbReference>
<evidence type="ECO:0000313" key="28">
    <source>
        <dbReference type="EnsemblPlants" id="Zm00001eb184640_P001"/>
    </source>
</evidence>
<dbReference type="SMART" id="SM00220">
    <property type="entry name" value="S_TKc"/>
    <property type="match status" value="1"/>
</dbReference>
<keyword evidence="14 24" id="KW-0067">ATP-binding</keyword>
<evidence type="ECO:0000256" key="21">
    <source>
        <dbReference type="ARBA" id="ARBA00054320"/>
    </source>
</evidence>
<keyword evidence="17" id="KW-0675">Receptor</keyword>
<evidence type="ECO:0000313" key="27">
    <source>
        <dbReference type="EMBL" id="AQK53592.1"/>
    </source>
</evidence>
<evidence type="ECO:0000256" key="19">
    <source>
        <dbReference type="ARBA" id="ARBA00047899"/>
    </source>
</evidence>
<evidence type="ECO:0000256" key="7">
    <source>
        <dbReference type="ARBA" id="ARBA00022614"/>
    </source>
</evidence>
<dbReference type="SMR" id="K7U621"/>
<evidence type="ECO:0000256" key="24">
    <source>
        <dbReference type="PROSITE-ProRule" id="PRU10141"/>
    </source>
</evidence>
<dbReference type="EMBL" id="CM000780">
    <property type="protein sequence ID" value="AQK53592.1"/>
    <property type="molecule type" value="Genomic_DNA"/>
</dbReference>
<name>K7U621_MAIZE</name>
<keyword evidence="29" id="KW-1185">Reference proteome</keyword>
<keyword evidence="6" id="KW-0597">Phosphoprotein</keyword>
<dbReference type="GeneID" id="103653760"/>
<comment type="function">
    <text evidence="21">Receptor kinase that detects X.oryzae pv. oryzae protein Ax21 to promote innate immunity. Following X.oryzae pv. oryzae protein Ax21 detection, undergoes cleavage, releasing the processed protein kinase Xa21 chain.</text>
</comment>
<evidence type="ECO:0000256" key="18">
    <source>
        <dbReference type="ARBA" id="ARBA00023180"/>
    </source>
</evidence>
<dbReference type="EC" id="2.7.11.1" evidence="3"/>
<dbReference type="GO" id="GO:0004674">
    <property type="term" value="F:protein serine/threonine kinase activity"/>
    <property type="evidence" value="ECO:0000318"/>
    <property type="project" value="GO_Central"/>
</dbReference>
<evidence type="ECO:0000256" key="6">
    <source>
        <dbReference type="ARBA" id="ARBA00022553"/>
    </source>
</evidence>
<keyword evidence="10" id="KW-0732">Signal</keyword>
<evidence type="ECO:0000256" key="23">
    <source>
        <dbReference type="ARBA" id="ARBA00072040"/>
    </source>
</evidence>
<keyword evidence="8" id="KW-0808">Transferase</keyword>
<comment type="function">
    <text evidence="22">The processed protein kinase Xa21 chain released by protein cleavage after X.oryzae pv. oryzae protein Ax21 detection translocates into the nucleus where it can bind and regulate WRKY62, a transcription factor. Confers resistance to the bacterial pathogen X.oryzae pv. oryzae (Xoo).</text>
</comment>
<comment type="subcellular location">
    <subcellularLocation>
        <location evidence="1">Cell membrane</location>
        <topology evidence="1">Single-pass membrane protein</topology>
    </subcellularLocation>
    <subcellularLocation>
        <location evidence="2">Endoplasmic reticulum membrane</location>
        <topology evidence="2">Single-pass membrane protein</topology>
    </subcellularLocation>
</comment>
<dbReference type="RefSeq" id="XP_008678794.1">
    <property type="nucleotide sequence ID" value="XM_008680572.2"/>
</dbReference>
<dbReference type="PANTHER" id="PTHR48055:SF50">
    <property type="entry name" value="PROTEIN KINASE DOMAIN-CONTAINING PROTEIN"/>
    <property type="match status" value="1"/>
</dbReference>
<evidence type="ECO:0000256" key="15">
    <source>
        <dbReference type="ARBA" id="ARBA00022989"/>
    </source>
</evidence>
<reference evidence="29" key="1">
    <citation type="journal article" date="2009" name="Science">
        <title>The B73 maize genome: complexity, diversity, and dynamics.</title>
        <authorList>
            <person name="Schnable P.S."/>
            <person name="Ware D."/>
            <person name="Fulton R.S."/>
            <person name="Stein J.C."/>
            <person name="Wei F."/>
            <person name="Pasternak S."/>
            <person name="Liang C."/>
            <person name="Zhang J."/>
            <person name="Fulton L."/>
            <person name="Graves T.A."/>
            <person name="Minx P."/>
            <person name="Reily A.D."/>
            <person name="Courtney L."/>
            <person name="Kruchowski S.S."/>
            <person name="Tomlinson C."/>
            <person name="Strong C."/>
            <person name="Delehaunty K."/>
            <person name="Fronick C."/>
            <person name="Courtney B."/>
            <person name="Rock S.M."/>
            <person name="Belter E."/>
            <person name="Du F."/>
            <person name="Kim K."/>
            <person name="Abbott R.M."/>
            <person name="Cotton M."/>
            <person name="Levy A."/>
            <person name="Marchetto P."/>
            <person name="Ochoa K."/>
            <person name="Jackson S.M."/>
            <person name="Gillam B."/>
            <person name="Chen W."/>
            <person name="Yan L."/>
            <person name="Higginbotham J."/>
            <person name="Cardenas M."/>
            <person name="Waligorski J."/>
            <person name="Applebaum E."/>
            <person name="Phelps L."/>
            <person name="Falcone J."/>
            <person name="Kanchi K."/>
            <person name="Thane T."/>
            <person name="Scimone A."/>
            <person name="Thane N."/>
            <person name="Henke J."/>
            <person name="Wang T."/>
            <person name="Ruppert J."/>
            <person name="Shah N."/>
            <person name="Rotter K."/>
            <person name="Hodges J."/>
            <person name="Ingenthron E."/>
            <person name="Cordes M."/>
            <person name="Kohlberg S."/>
            <person name="Sgro J."/>
            <person name="Delgado B."/>
            <person name="Mead K."/>
            <person name="Chinwalla A."/>
            <person name="Leonard S."/>
            <person name="Crouse K."/>
            <person name="Collura K."/>
            <person name="Kudrna D."/>
            <person name="Currie J."/>
            <person name="He R."/>
            <person name="Angelova A."/>
            <person name="Rajasekar S."/>
            <person name="Mueller T."/>
            <person name="Lomeli R."/>
            <person name="Scara G."/>
            <person name="Ko A."/>
            <person name="Delaney K."/>
            <person name="Wissotski M."/>
            <person name="Lopez G."/>
            <person name="Campos D."/>
            <person name="Braidotti M."/>
            <person name="Ashley E."/>
            <person name="Golser W."/>
            <person name="Kim H."/>
            <person name="Lee S."/>
            <person name="Lin J."/>
            <person name="Dujmic Z."/>
            <person name="Kim W."/>
            <person name="Talag J."/>
            <person name="Zuccolo A."/>
            <person name="Fan C."/>
            <person name="Sebastian A."/>
            <person name="Kramer M."/>
            <person name="Spiegel L."/>
            <person name="Nascimento L."/>
            <person name="Zutavern T."/>
            <person name="Miller B."/>
            <person name="Ambroise C."/>
            <person name="Muller S."/>
            <person name="Spooner W."/>
            <person name="Narechania A."/>
            <person name="Ren L."/>
            <person name="Wei S."/>
            <person name="Kumari S."/>
            <person name="Faga B."/>
            <person name="Levy M.J."/>
            <person name="McMahan L."/>
            <person name="Van Buren P."/>
            <person name="Vaughn M.W."/>
            <person name="Ying K."/>
            <person name="Yeh C.-T."/>
            <person name="Emrich S.J."/>
            <person name="Jia Y."/>
            <person name="Kalyanaraman A."/>
            <person name="Hsia A.-P."/>
            <person name="Barbazuk W.B."/>
            <person name="Baucom R.S."/>
            <person name="Brutnell T.P."/>
            <person name="Carpita N.C."/>
            <person name="Chaparro C."/>
            <person name="Chia J.-M."/>
            <person name="Deragon J.-M."/>
            <person name="Estill J.C."/>
            <person name="Fu Y."/>
            <person name="Jeddeloh J.A."/>
            <person name="Han Y."/>
            <person name="Lee H."/>
            <person name="Li P."/>
            <person name="Lisch D.R."/>
            <person name="Liu S."/>
            <person name="Liu Z."/>
            <person name="Nagel D.H."/>
            <person name="McCann M.C."/>
            <person name="SanMiguel P."/>
            <person name="Myers A.M."/>
            <person name="Nettleton D."/>
            <person name="Nguyen J."/>
            <person name="Penning B.W."/>
            <person name="Ponnala L."/>
            <person name="Schneider K.L."/>
            <person name="Schwartz D.C."/>
            <person name="Sharma A."/>
            <person name="Soderlund C."/>
            <person name="Springer N.M."/>
            <person name="Sun Q."/>
            <person name="Wang H."/>
            <person name="Waterman M."/>
            <person name="Westerman R."/>
            <person name="Wolfgruber T.K."/>
            <person name="Yang L."/>
            <person name="Yu Y."/>
            <person name="Zhang L."/>
            <person name="Zhou S."/>
            <person name="Zhu Q."/>
            <person name="Bennetzen J.L."/>
            <person name="Dawe R.K."/>
            <person name="Jiang J."/>
            <person name="Jiang N."/>
            <person name="Presting G.G."/>
            <person name="Wessler S.R."/>
            <person name="Aluru S."/>
            <person name="Martienssen R.A."/>
            <person name="Clifton S.W."/>
            <person name="McCombie W.R."/>
            <person name="Wing R.A."/>
            <person name="Wilson R.K."/>
        </authorList>
    </citation>
    <scope>NUCLEOTIDE SEQUENCE [LARGE SCALE GENOMIC DNA]</scope>
    <source>
        <strain evidence="29">cv. B73</strain>
    </source>
</reference>
<dbReference type="EnsemblPlants" id="Zm00001eb184640_T001">
    <property type="protein sequence ID" value="Zm00001eb184640_P001"/>
    <property type="gene ID" value="Zm00001eb184640"/>
</dbReference>
<dbReference type="FunFam" id="3.30.200.20:FF:000432">
    <property type="entry name" value="LRR receptor-like serine/threonine-protein kinase EFR"/>
    <property type="match status" value="1"/>
</dbReference>
<dbReference type="GO" id="GO:0016020">
    <property type="term" value="C:membrane"/>
    <property type="evidence" value="ECO:0000318"/>
    <property type="project" value="GO_Central"/>
</dbReference>
<dbReference type="InterPro" id="IPR051564">
    <property type="entry name" value="LRR_receptor-like_kinase"/>
</dbReference>
<keyword evidence="18" id="KW-0325">Glycoprotein</keyword>
<dbReference type="PROSITE" id="PS50011">
    <property type="entry name" value="PROTEIN_KINASE_DOM"/>
    <property type="match status" value="1"/>
</dbReference>
<evidence type="ECO:0000256" key="11">
    <source>
        <dbReference type="ARBA" id="ARBA00022737"/>
    </source>
</evidence>
<dbReference type="HOGENOM" id="CLU_000288_21_4_1"/>
<keyword evidence="16 25" id="KW-0472">Membrane</keyword>
<dbReference type="InterPro" id="IPR000719">
    <property type="entry name" value="Prot_kinase_dom"/>
</dbReference>
<organism evidence="27">
    <name type="scientific">Zea mays</name>
    <name type="common">Maize</name>
    <dbReference type="NCBI Taxonomy" id="4577"/>
    <lineage>
        <taxon>Eukaryota</taxon>
        <taxon>Viridiplantae</taxon>
        <taxon>Streptophyta</taxon>
        <taxon>Embryophyta</taxon>
        <taxon>Tracheophyta</taxon>
        <taxon>Spermatophyta</taxon>
        <taxon>Magnoliopsida</taxon>
        <taxon>Liliopsida</taxon>
        <taxon>Poales</taxon>
        <taxon>Poaceae</taxon>
        <taxon>PACMAD clade</taxon>
        <taxon>Panicoideae</taxon>
        <taxon>Andropogonodae</taxon>
        <taxon>Andropogoneae</taxon>
        <taxon>Tripsacinae</taxon>
        <taxon>Zea</taxon>
    </lineage>
</organism>
<feature type="transmembrane region" description="Helical" evidence="25">
    <location>
        <begin position="20"/>
        <end position="42"/>
    </location>
</feature>
<dbReference type="InterPro" id="IPR001245">
    <property type="entry name" value="Ser-Thr/Tyr_kinase_cat_dom"/>
</dbReference>
<evidence type="ECO:0000256" key="13">
    <source>
        <dbReference type="ARBA" id="ARBA00022777"/>
    </source>
</evidence>
<dbReference type="GO" id="GO:0005886">
    <property type="term" value="C:plasma membrane"/>
    <property type="evidence" value="ECO:0007669"/>
    <property type="project" value="UniProtKB-SubCell"/>
</dbReference>
<evidence type="ECO:0000256" key="1">
    <source>
        <dbReference type="ARBA" id="ARBA00004162"/>
    </source>
</evidence>
<sequence>MGLDTPSCHFDSRRATIVCYLAKLLFPISGFTCLLLLVYVLFFKKKTSRRAHLPQLSFGEHFVKVTYNDLAQATGGFSESNLIGRGSYGSVYSGKLMEIKIEVAVKVFDLEMQGAETSFLAECEALRSIHHRNLVSIVTACSSIDMTGNSFKALIYELMPNGNLDKWIHPKGDETVPKRLSLTQRIAVVVNVADALDYLHHDCGRPTVHCDLKPSNILLDDDMNALLSDFGITRLYANPQSIWAGSISSIGVKGTIGYIPPEYGGGGPVSTSGDVYSFGVVFLEILTGKRPTDPMFTGELDIISFVKNNFPHQIFHIIDSHLVEECEHLIQDNKVTNDEMYPCLVALLQVALSCTRSSPSQRSNMKEVARKLHAIRTSQIG</sequence>
<reference evidence="28" key="3">
    <citation type="submission" date="2019-07" db="EMBL/GenBank/DDBJ databases">
        <authorList>
            <person name="Seetharam A."/>
            <person name="Woodhouse M."/>
            <person name="Cannon E."/>
        </authorList>
    </citation>
    <scope>NUCLEOTIDE SEQUENCE [LARGE SCALE GENOMIC DNA]</scope>
    <source>
        <strain evidence="28">cv. B73</strain>
    </source>
</reference>
<evidence type="ECO:0000256" key="16">
    <source>
        <dbReference type="ARBA" id="ARBA00023136"/>
    </source>
</evidence>
<reference evidence="28" key="4">
    <citation type="submission" date="2021-05" db="UniProtKB">
        <authorList>
            <consortium name="EnsemblPlants"/>
        </authorList>
    </citation>
    <scope>IDENTIFICATION</scope>
    <source>
        <strain evidence="28">cv. B73</strain>
    </source>
</reference>
<comment type="catalytic activity">
    <reaction evidence="19">
        <text>L-threonyl-[protein] + ATP = O-phospho-L-threonyl-[protein] + ADP + H(+)</text>
        <dbReference type="Rhea" id="RHEA:46608"/>
        <dbReference type="Rhea" id="RHEA-COMP:11060"/>
        <dbReference type="Rhea" id="RHEA-COMP:11605"/>
        <dbReference type="ChEBI" id="CHEBI:15378"/>
        <dbReference type="ChEBI" id="CHEBI:30013"/>
        <dbReference type="ChEBI" id="CHEBI:30616"/>
        <dbReference type="ChEBI" id="CHEBI:61977"/>
        <dbReference type="ChEBI" id="CHEBI:456216"/>
        <dbReference type="EC" id="2.7.11.1"/>
    </reaction>
</comment>